<feature type="domain" description="N-acetyltransferase" evidence="3">
    <location>
        <begin position="8"/>
        <end position="159"/>
    </location>
</feature>
<dbReference type="Gene3D" id="3.40.630.30">
    <property type="match status" value="1"/>
</dbReference>
<evidence type="ECO:0000256" key="2">
    <source>
        <dbReference type="ARBA" id="ARBA00023315"/>
    </source>
</evidence>
<dbReference type="PANTHER" id="PTHR43420:SF12">
    <property type="entry name" value="N-ACETYLTRANSFERASE DOMAIN-CONTAINING PROTEIN"/>
    <property type="match status" value="1"/>
</dbReference>
<name>F7KXJ8_9FUSO</name>
<dbReference type="HOGENOM" id="CLU_142216_1_0_0"/>
<keyword evidence="2" id="KW-0012">Acyltransferase</keyword>
<dbReference type="InterPro" id="IPR050680">
    <property type="entry name" value="YpeA/RimI_acetyltransf"/>
</dbReference>
<comment type="caution">
    <text evidence="4">The sequence shown here is derived from an EMBL/GenBank/DDBJ whole genome shotgun (WGS) entry which is preliminary data.</text>
</comment>
<dbReference type="Pfam" id="PF00583">
    <property type="entry name" value="Acetyltransf_1"/>
    <property type="match status" value="1"/>
</dbReference>
<proteinExistence type="predicted"/>
<sequence length="159" mass="19078">MKIEYNFIEIKKENINLIKDLWEKNRIFHQNKTNNFSYQYSNLNFDERMNNIFNSKDINHYKITGIISQSNIIGYCLSIIQENSGELCTLFIDEKYRNNGLGHILIEKHLEWFKNNKCNSVSVNVLIENKDTIKFYESLGFKQNIINMEIPLKKFRRKK</sequence>
<protein>
    <submittedName>
        <fullName evidence="4">Acetyltransferase</fullName>
    </submittedName>
</protein>
<evidence type="ECO:0000259" key="3">
    <source>
        <dbReference type="PROSITE" id="PS51186"/>
    </source>
</evidence>
<dbReference type="PANTHER" id="PTHR43420">
    <property type="entry name" value="ACETYLTRANSFERASE"/>
    <property type="match status" value="1"/>
</dbReference>
<accession>F7KXJ8</accession>
<evidence type="ECO:0000313" key="4">
    <source>
        <dbReference type="EMBL" id="EGN63981.1"/>
    </source>
</evidence>
<dbReference type="Proteomes" id="UP000004160">
    <property type="component" value="Unassembled WGS sequence"/>
</dbReference>
<dbReference type="EMBL" id="ACUO01000006">
    <property type="protein sequence ID" value="EGN63981.1"/>
    <property type="molecule type" value="Genomic_DNA"/>
</dbReference>
<dbReference type="SUPFAM" id="SSF55729">
    <property type="entry name" value="Acyl-CoA N-acyltransferases (Nat)"/>
    <property type="match status" value="1"/>
</dbReference>
<reference evidence="4" key="1">
    <citation type="submission" date="2011-05" db="EMBL/GenBank/DDBJ databases">
        <title>The Genome Sequence of Fusobacterium sp. 11_3_2.</title>
        <authorList>
            <consortium name="The Broad Institute Genome Sequencing Platform"/>
            <person name="Earl A."/>
            <person name="Ward D."/>
            <person name="Feldgarden M."/>
            <person name="Gevers D."/>
            <person name="Sibley C.D."/>
            <person name="White A.P."/>
            <person name="Crowley S."/>
            <person name="Surette M."/>
            <person name="Strauss J.C."/>
            <person name="Ambrose C.E."/>
            <person name="Allen-Vercoe E."/>
            <person name="Young S.K."/>
            <person name="Zeng Q."/>
            <person name="Gargeya S."/>
            <person name="Fitzgerald M."/>
            <person name="Haas B."/>
            <person name="Abouelleil A."/>
            <person name="Alvarado L."/>
            <person name="Arachchi H.M."/>
            <person name="Berlin A."/>
            <person name="Brown A."/>
            <person name="Chapman S.B."/>
            <person name="Chen Z."/>
            <person name="Dunbar C."/>
            <person name="Freedman E."/>
            <person name="Gearin G."/>
            <person name="Gellesch M."/>
            <person name="Goldberg J."/>
            <person name="Griggs A."/>
            <person name="Gujja S."/>
            <person name="Heiman D."/>
            <person name="Howarth C."/>
            <person name="Larson L."/>
            <person name="Lui A."/>
            <person name="MacDonald P.J.P."/>
            <person name="Mehta T."/>
            <person name="Montmayeur A."/>
            <person name="Murphy C."/>
            <person name="Neiman D."/>
            <person name="Pearson M."/>
            <person name="Priest M."/>
            <person name="Roberts A."/>
            <person name="Saif S."/>
            <person name="Shea T."/>
            <person name="Shenoy N."/>
            <person name="Sisk P."/>
            <person name="Stolte C."/>
            <person name="Sykes S."/>
            <person name="Wortman J."/>
            <person name="Nusbaum C."/>
            <person name="Birren B."/>
        </authorList>
    </citation>
    <scope>NUCLEOTIDE SEQUENCE [LARGE SCALE GENOMIC DNA]</scope>
    <source>
        <strain evidence="4">11_3_2</strain>
    </source>
</reference>
<evidence type="ECO:0000256" key="1">
    <source>
        <dbReference type="ARBA" id="ARBA00022679"/>
    </source>
</evidence>
<keyword evidence="5" id="KW-1185">Reference proteome</keyword>
<dbReference type="AlphaFoldDB" id="F7KXJ8"/>
<gene>
    <name evidence="4" type="ORF">HMPREF0401_00319</name>
</gene>
<dbReference type="CDD" id="cd04301">
    <property type="entry name" value="NAT_SF"/>
    <property type="match status" value="1"/>
</dbReference>
<dbReference type="RefSeq" id="WP_008691768.1">
    <property type="nucleotide sequence ID" value="NZ_GL945391.1"/>
</dbReference>
<dbReference type="PROSITE" id="PS51186">
    <property type="entry name" value="GNAT"/>
    <property type="match status" value="1"/>
</dbReference>
<organism evidence="4 5">
    <name type="scientific">Fusobacterium animalis 11_3_2</name>
    <dbReference type="NCBI Taxonomy" id="457403"/>
    <lineage>
        <taxon>Bacteria</taxon>
        <taxon>Fusobacteriati</taxon>
        <taxon>Fusobacteriota</taxon>
        <taxon>Fusobacteriia</taxon>
        <taxon>Fusobacteriales</taxon>
        <taxon>Fusobacteriaceae</taxon>
        <taxon>Fusobacterium</taxon>
    </lineage>
</organism>
<keyword evidence="1" id="KW-0808">Transferase</keyword>
<dbReference type="InterPro" id="IPR016181">
    <property type="entry name" value="Acyl_CoA_acyltransferase"/>
</dbReference>
<dbReference type="PATRIC" id="fig|457403.8.peg.320"/>
<evidence type="ECO:0000313" key="5">
    <source>
        <dbReference type="Proteomes" id="UP000004160"/>
    </source>
</evidence>
<dbReference type="GO" id="GO:0016747">
    <property type="term" value="F:acyltransferase activity, transferring groups other than amino-acyl groups"/>
    <property type="evidence" value="ECO:0007669"/>
    <property type="project" value="InterPro"/>
</dbReference>
<dbReference type="InterPro" id="IPR000182">
    <property type="entry name" value="GNAT_dom"/>
</dbReference>